<dbReference type="PANTHER" id="PTHR14869:SF0">
    <property type="entry name" value="MYC TARGET PROTEIN 1"/>
    <property type="match status" value="1"/>
</dbReference>
<feature type="compositionally biased region" description="Low complexity" evidence="1">
    <location>
        <begin position="76"/>
        <end position="86"/>
    </location>
</feature>
<dbReference type="AlphaFoldDB" id="A0A9D3MFU9"/>
<feature type="compositionally biased region" description="Basic residues" evidence="1">
    <location>
        <begin position="53"/>
        <end position="64"/>
    </location>
</feature>
<keyword evidence="2" id="KW-0812">Transmembrane</keyword>
<dbReference type="InterPro" id="IPR029180">
    <property type="entry name" value="Myc_target_1"/>
</dbReference>
<evidence type="ECO:0000256" key="2">
    <source>
        <dbReference type="SAM" id="Phobius"/>
    </source>
</evidence>
<organism evidence="3 4">
    <name type="scientific">Anguilla anguilla</name>
    <name type="common">European freshwater eel</name>
    <name type="synonym">Muraena anguilla</name>
    <dbReference type="NCBI Taxonomy" id="7936"/>
    <lineage>
        <taxon>Eukaryota</taxon>
        <taxon>Metazoa</taxon>
        <taxon>Chordata</taxon>
        <taxon>Craniata</taxon>
        <taxon>Vertebrata</taxon>
        <taxon>Euteleostomi</taxon>
        <taxon>Actinopterygii</taxon>
        <taxon>Neopterygii</taxon>
        <taxon>Teleostei</taxon>
        <taxon>Anguilliformes</taxon>
        <taxon>Anguillidae</taxon>
        <taxon>Anguilla</taxon>
    </lineage>
</organism>
<gene>
    <name evidence="3" type="ORF">ANANG_G00115200</name>
</gene>
<reference evidence="3" key="1">
    <citation type="submission" date="2021-01" db="EMBL/GenBank/DDBJ databases">
        <title>A chromosome-scale assembly of European eel, Anguilla anguilla.</title>
        <authorList>
            <person name="Henkel C."/>
            <person name="Jong-Raadsen S.A."/>
            <person name="Dufour S."/>
            <person name="Weltzien F.-A."/>
            <person name="Palstra A.P."/>
            <person name="Pelster B."/>
            <person name="Spaink H.P."/>
            <person name="Van Den Thillart G.E."/>
            <person name="Jansen H."/>
            <person name="Zahm M."/>
            <person name="Klopp C."/>
            <person name="Cedric C."/>
            <person name="Louis A."/>
            <person name="Berthelot C."/>
            <person name="Parey E."/>
            <person name="Roest Crollius H."/>
            <person name="Montfort J."/>
            <person name="Robinson-Rechavi M."/>
            <person name="Bucao C."/>
            <person name="Bouchez O."/>
            <person name="Gislard M."/>
            <person name="Lluch J."/>
            <person name="Milhes M."/>
            <person name="Lampietro C."/>
            <person name="Lopez Roques C."/>
            <person name="Donnadieu C."/>
            <person name="Braasch I."/>
            <person name="Desvignes T."/>
            <person name="Postlethwait J."/>
            <person name="Bobe J."/>
            <person name="Guiguen Y."/>
            <person name="Dirks R."/>
        </authorList>
    </citation>
    <scope>NUCLEOTIDE SEQUENCE</scope>
    <source>
        <strain evidence="3">Tag_6206</strain>
        <tissue evidence="3">Liver</tissue>
    </source>
</reference>
<comment type="caution">
    <text evidence="3">The sequence shown here is derived from an EMBL/GenBank/DDBJ whole genome shotgun (WGS) entry which is preliminary data.</text>
</comment>
<evidence type="ECO:0000313" key="3">
    <source>
        <dbReference type="EMBL" id="KAG5846460.1"/>
    </source>
</evidence>
<dbReference type="Pfam" id="PF15179">
    <property type="entry name" value="Myc_target_1"/>
    <property type="match status" value="1"/>
</dbReference>
<protein>
    <recommendedName>
        <fullName evidence="5">Myc target 1b</fullName>
    </recommendedName>
</protein>
<proteinExistence type="predicted"/>
<keyword evidence="2" id="KW-0472">Membrane</keyword>
<evidence type="ECO:0000313" key="4">
    <source>
        <dbReference type="Proteomes" id="UP001044222"/>
    </source>
</evidence>
<evidence type="ECO:0000256" key="1">
    <source>
        <dbReference type="SAM" id="MobiDB-lite"/>
    </source>
</evidence>
<dbReference type="GO" id="GO:0005654">
    <property type="term" value="C:nucleoplasm"/>
    <property type="evidence" value="ECO:0007669"/>
    <property type="project" value="TreeGrafter"/>
</dbReference>
<name>A0A9D3MFU9_ANGAN</name>
<evidence type="ECO:0008006" key="5">
    <source>
        <dbReference type="Google" id="ProtNLM"/>
    </source>
</evidence>
<feature type="transmembrane region" description="Helical" evidence="2">
    <location>
        <begin position="20"/>
        <end position="42"/>
    </location>
</feature>
<accession>A0A9D3MFU9</accession>
<dbReference type="Proteomes" id="UP001044222">
    <property type="component" value="Unassembled WGS sequence"/>
</dbReference>
<feature type="region of interest" description="Disordered" evidence="1">
    <location>
        <begin position="142"/>
        <end position="166"/>
    </location>
</feature>
<keyword evidence="2" id="KW-1133">Transmembrane helix</keyword>
<dbReference type="PANTHER" id="PTHR14869">
    <property type="entry name" value="MYC TARGET PROTEIN 1"/>
    <property type="match status" value="1"/>
</dbReference>
<sequence>MADNDTDAILDVLKEFDTGRLILAFCLSMVVGLLIGSLIYAVMTWMSRRRATASITRRPHRQSRQPRSSAHGLLHSRSSAFSRSSSGVGGFDRRSNNSLTGAALSFHRQASLDLADPPGRKNSFRASTFHPLLQCSQIAREAEEGGGQSTLPRASPTTPHRRRPVRQRHPALTPPWRVHPVPPGLLLEQQQPAGFHATQTPPPAYESVIRAFQETCTCTTPHARPAERETAPPPTPP</sequence>
<keyword evidence="4" id="KW-1185">Reference proteome</keyword>
<feature type="region of interest" description="Disordered" evidence="1">
    <location>
        <begin position="53"/>
        <end position="93"/>
    </location>
</feature>
<dbReference type="EMBL" id="JAFIRN010000006">
    <property type="protein sequence ID" value="KAG5846460.1"/>
    <property type="molecule type" value="Genomic_DNA"/>
</dbReference>